<evidence type="ECO:0000313" key="3">
    <source>
        <dbReference type="Proteomes" id="UP000547674"/>
    </source>
</evidence>
<dbReference type="EMBL" id="JABDJR010000256">
    <property type="protein sequence ID" value="NNF06429.1"/>
    <property type="molecule type" value="Genomic_DNA"/>
</dbReference>
<accession>A0A7Y2EAQ6</accession>
<sequence>MTWRISDTTIEDELKPFEENGFDSAKLAKFTQIAEMFEDQSQVDLYLAKLEAAVLQKELALRDVVTNEDKRWSQALYDILRESEDAAGFDKTQVWYLEGVVSADQFFEMMRGPIAFMDPNVTPKHGAETHRIQWWMVGELLGAAEGGPLFSSTADPKASSGDSSEDTLWYKVFDYQSHGANIDGTLNGTARSPEFLKQHLSVMNYSSLVKAEEGSMSWTNGAKNRSHKITRFESKYEVKKKKKLT</sequence>
<dbReference type="Proteomes" id="UP000547674">
    <property type="component" value="Unassembled WGS sequence"/>
</dbReference>
<dbReference type="InterPro" id="IPR040708">
    <property type="entry name" value="DUF5636"/>
</dbReference>
<organism evidence="2 3">
    <name type="scientific">Eiseniibacteriota bacterium</name>
    <dbReference type="NCBI Taxonomy" id="2212470"/>
    <lineage>
        <taxon>Bacteria</taxon>
        <taxon>Candidatus Eiseniibacteriota</taxon>
    </lineage>
</organism>
<evidence type="ECO:0000313" key="2">
    <source>
        <dbReference type="EMBL" id="NNF06429.1"/>
    </source>
</evidence>
<dbReference type="Pfam" id="PF18686">
    <property type="entry name" value="DUF5636"/>
    <property type="match status" value="1"/>
</dbReference>
<proteinExistence type="predicted"/>
<name>A0A7Y2EAQ6_UNCEI</name>
<gene>
    <name evidence="2" type="ORF">HKN21_06685</name>
</gene>
<comment type="caution">
    <text evidence="2">The sequence shown here is derived from an EMBL/GenBank/DDBJ whole genome shotgun (WGS) entry which is preliminary data.</text>
</comment>
<reference evidence="2 3" key="1">
    <citation type="submission" date="2020-03" db="EMBL/GenBank/DDBJ databases">
        <title>Metabolic flexibility allows generalist bacteria to become dominant in a frequently disturbed ecosystem.</title>
        <authorList>
            <person name="Chen Y.-J."/>
            <person name="Leung P.M."/>
            <person name="Bay S.K."/>
            <person name="Hugenholtz P."/>
            <person name="Kessler A.J."/>
            <person name="Shelley G."/>
            <person name="Waite D.W."/>
            <person name="Cook P.L."/>
            <person name="Greening C."/>
        </authorList>
    </citation>
    <scope>NUCLEOTIDE SEQUENCE [LARGE SCALE GENOMIC DNA]</scope>
    <source>
        <strain evidence="2">SS_bin_28</strain>
    </source>
</reference>
<protein>
    <recommendedName>
        <fullName evidence="1">DUF5636 domain-containing protein</fullName>
    </recommendedName>
</protein>
<feature type="domain" description="DUF5636" evidence="1">
    <location>
        <begin position="27"/>
        <end position="137"/>
    </location>
</feature>
<dbReference type="AlphaFoldDB" id="A0A7Y2EAQ6"/>
<evidence type="ECO:0000259" key="1">
    <source>
        <dbReference type="Pfam" id="PF18686"/>
    </source>
</evidence>